<organism evidence="1 2">
    <name type="scientific">Punica granatum</name>
    <name type="common">Pomegranate</name>
    <dbReference type="NCBI Taxonomy" id="22663"/>
    <lineage>
        <taxon>Eukaryota</taxon>
        <taxon>Viridiplantae</taxon>
        <taxon>Streptophyta</taxon>
        <taxon>Embryophyta</taxon>
        <taxon>Tracheophyta</taxon>
        <taxon>Spermatophyta</taxon>
        <taxon>Magnoliopsida</taxon>
        <taxon>eudicotyledons</taxon>
        <taxon>Gunneridae</taxon>
        <taxon>Pentapetalae</taxon>
        <taxon>rosids</taxon>
        <taxon>malvids</taxon>
        <taxon>Myrtales</taxon>
        <taxon>Lythraceae</taxon>
        <taxon>Punica</taxon>
    </lineage>
</organism>
<evidence type="ECO:0000313" key="1">
    <source>
        <dbReference type="EMBL" id="OWM73385.1"/>
    </source>
</evidence>
<dbReference type="EMBL" id="MTKT01003950">
    <property type="protein sequence ID" value="OWM73385.1"/>
    <property type="molecule type" value="Genomic_DNA"/>
</dbReference>
<comment type="caution">
    <text evidence="1">The sequence shown here is derived from an EMBL/GenBank/DDBJ whole genome shotgun (WGS) entry which is preliminary data.</text>
</comment>
<reference evidence="2" key="1">
    <citation type="journal article" date="2017" name="Plant J.">
        <title>The pomegranate (Punica granatum L.) genome and the genomics of punicalagin biosynthesis.</title>
        <authorList>
            <person name="Qin G."/>
            <person name="Xu C."/>
            <person name="Ming R."/>
            <person name="Tang H."/>
            <person name="Guyot R."/>
            <person name="Kramer E.M."/>
            <person name="Hu Y."/>
            <person name="Yi X."/>
            <person name="Qi Y."/>
            <person name="Xu X."/>
            <person name="Gao Z."/>
            <person name="Pan H."/>
            <person name="Jian J."/>
            <person name="Tian Y."/>
            <person name="Yue Z."/>
            <person name="Xu Y."/>
        </authorList>
    </citation>
    <scope>NUCLEOTIDE SEQUENCE [LARGE SCALE GENOMIC DNA]</scope>
    <source>
        <strain evidence="2">cv. Dabenzi</strain>
    </source>
</reference>
<name>A0A218WKQ6_PUNGR</name>
<protein>
    <submittedName>
        <fullName evidence="1">Uncharacterized protein</fullName>
    </submittedName>
</protein>
<evidence type="ECO:0000313" key="2">
    <source>
        <dbReference type="Proteomes" id="UP000197138"/>
    </source>
</evidence>
<proteinExistence type="predicted"/>
<sequence length="59" mass="6698">MAYAMKPAKSGFKESEPQRRNLLETLELTLPLEGEKESCDAQARSRRAKTIMITDELTL</sequence>
<accession>A0A218WKQ6</accession>
<dbReference type="AlphaFoldDB" id="A0A218WKQ6"/>
<dbReference type="Proteomes" id="UP000197138">
    <property type="component" value="Unassembled WGS sequence"/>
</dbReference>
<gene>
    <name evidence="1" type="ORF">CDL15_Pgr026484</name>
</gene>